<evidence type="ECO:0000256" key="3">
    <source>
        <dbReference type="ARBA" id="ARBA00023295"/>
    </source>
</evidence>
<dbReference type="Pfam" id="PF02836">
    <property type="entry name" value="Glyco_hydro_2_C"/>
    <property type="match status" value="1"/>
</dbReference>
<accession>A0A4R2LW49</accession>
<comment type="similarity">
    <text evidence="1">Belongs to the glycosyl hydrolase 2 family.</text>
</comment>
<feature type="domain" description="Glycoside hydrolase family 2" evidence="9">
    <location>
        <begin position="700"/>
        <end position="807"/>
    </location>
</feature>
<evidence type="ECO:0000256" key="4">
    <source>
        <dbReference type="SAM" id="SignalP"/>
    </source>
</evidence>
<evidence type="ECO:0000259" key="9">
    <source>
        <dbReference type="Pfam" id="PF18565"/>
    </source>
</evidence>
<evidence type="ECO:0000259" key="7">
    <source>
        <dbReference type="Pfam" id="PF02837"/>
    </source>
</evidence>
<evidence type="ECO:0000313" key="11">
    <source>
        <dbReference type="Proteomes" id="UP000295600"/>
    </source>
</evidence>
<dbReference type="PRINTS" id="PR00132">
    <property type="entry name" value="GLHYDRLASE2"/>
</dbReference>
<dbReference type="InterPro" id="IPR013783">
    <property type="entry name" value="Ig-like_fold"/>
</dbReference>
<comment type="caution">
    <text evidence="10">The sequence shown here is derived from an EMBL/GenBank/DDBJ whole genome shotgun (WGS) entry which is preliminary data.</text>
</comment>
<dbReference type="Gene3D" id="3.20.20.80">
    <property type="entry name" value="Glycosidases"/>
    <property type="match status" value="1"/>
</dbReference>
<dbReference type="GO" id="GO:0005975">
    <property type="term" value="P:carbohydrate metabolic process"/>
    <property type="evidence" value="ECO:0007669"/>
    <property type="project" value="InterPro"/>
</dbReference>
<keyword evidence="4" id="KW-0732">Signal</keyword>
<dbReference type="Proteomes" id="UP000295600">
    <property type="component" value="Unassembled WGS sequence"/>
</dbReference>
<dbReference type="InterPro" id="IPR051913">
    <property type="entry name" value="GH2_Domain-Containing"/>
</dbReference>
<feature type="signal peptide" evidence="4">
    <location>
        <begin position="1"/>
        <end position="19"/>
    </location>
</feature>
<feature type="domain" description="Glycoside hydrolase family 2 catalytic" evidence="6">
    <location>
        <begin position="333"/>
        <end position="476"/>
    </location>
</feature>
<keyword evidence="2" id="KW-0378">Hydrolase</keyword>
<feature type="domain" description="DUF4982" evidence="8">
    <location>
        <begin position="630"/>
        <end position="685"/>
    </location>
</feature>
<dbReference type="InterPro" id="IPR006101">
    <property type="entry name" value="Glyco_hydro_2"/>
</dbReference>
<proteinExistence type="inferred from homology"/>
<name>A0A4R2LW49_9BACE</name>
<dbReference type="SUPFAM" id="SSF49303">
    <property type="entry name" value="beta-Galactosidase/glucuronidase domain"/>
    <property type="match status" value="1"/>
</dbReference>
<dbReference type="EMBL" id="SLXB01000013">
    <property type="protein sequence ID" value="TCO91235.1"/>
    <property type="molecule type" value="Genomic_DNA"/>
</dbReference>
<dbReference type="Pfam" id="PF18565">
    <property type="entry name" value="Glyco_hydro2_C5"/>
    <property type="match status" value="1"/>
</dbReference>
<dbReference type="InterPro" id="IPR006102">
    <property type="entry name" value="Ig-like_GH2"/>
</dbReference>
<dbReference type="InterPro" id="IPR032311">
    <property type="entry name" value="DUF4982"/>
</dbReference>
<reference evidence="10 11" key="1">
    <citation type="submission" date="2019-03" db="EMBL/GenBank/DDBJ databases">
        <title>Genomic Encyclopedia of Type Strains, Phase IV (KMG-IV): sequencing the most valuable type-strain genomes for metagenomic binning, comparative biology and taxonomic classification.</title>
        <authorList>
            <person name="Goeker M."/>
        </authorList>
    </citation>
    <scope>NUCLEOTIDE SEQUENCE [LARGE SCALE GENOMIC DNA]</scope>
    <source>
        <strain evidence="10 11">DSM 23917</strain>
    </source>
</reference>
<dbReference type="Pfam" id="PF00703">
    <property type="entry name" value="Glyco_hydro_2"/>
    <property type="match status" value="1"/>
</dbReference>
<dbReference type="Pfam" id="PF16355">
    <property type="entry name" value="DUF4982"/>
    <property type="match status" value="1"/>
</dbReference>
<dbReference type="RefSeq" id="WP_131926555.1">
    <property type="nucleotide sequence ID" value="NZ_SLXB01000013.1"/>
</dbReference>
<dbReference type="GO" id="GO:0004553">
    <property type="term" value="F:hydrolase activity, hydrolyzing O-glycosyl compounds"/>
    <property type="evidence" value="ECO:0007669"/>
    <property type="project" value="InterPro"/>
</dbReference>
<gene>
    <name evidence="10" type="ORF">EV202_11332</name>
</gene>
<dbReference type="InterPro" id="IPR006103">
    <property type="entry name" value="Glyco_hydro_2_cat"/>
</dbReference>
<evidence type="ECO:0000259" key="5">
    <source>
        <dbReference type="Pfam" id="PF00703"/>
    </source>
</evidence>
<evidence type="ECO:0000256" key="1">
    <source>
        <dbReference type="ARBA" id="ARBA00007401"/>
    </source>
</evidence>
<dbReference type="Pfam" id="PF02837">
    <property type="entry name" value="Glyco_hydro_2_N"/>
    <property type="match status" value="1"/>
</dbReference>
<evidence type="ECO:0000259" key="6">
    <source>
        <dbReference type="Pfam" id="PF02836"/>
    </source>
</evidence>
<dbReference type="InterPro" id="IPR036156">
    <property type="entry name" value="Beta-gal/glucu_dom_sf"/>
</dbReference>
<dbReference type="PANTHER" id="PTHR42732">
    <property type="entry name" value="BETA-GALACTOSIDASE"/>
    <property type="match status" value="1"/>
</dbReference>
<feature type="chain" id="PRO_5020787356" evidence="4">
    <location>
        <begin position="20"/>
        <end position="814"/>
    </location>
</feature>
<evidence type="ECO:0000313" key="10">
    <source>
        <dbReference type="EMBL" id="TCO91235.1"/>
    </source>
</evidence>
<organism evidence="10 11">
    <name type="scientific">Prevotella heparinolytica</name>
    <dbReference type="NCBI Taxonomy" id="28113"/>
    <lineage>
        <taxon>Bacteria</taxon>
        <taxon>Pseudomonadati</taxon>
        <taxon>Bacteroidota</taxon>
        <taxon>Bacteroidia</taxon>
        <taxon>Bacteroidales</taxon>
        <taxon>Bacteroidaceae</taxon>
        <taxon>Bacteroides</taxon>
    </lineage>
</organism>
<evidence type="ECO:0000259" key="8">
    <source>
        <dbReference type="Pfam" id="PF16355"/>
    </source>
</evidence>
<dbReference type="Gene3D" id="2.60.40.10">
    <property type="entry name" value="Immunoglobulins"/>
    <property type="match status" value="3"/>
</dbReference>
<dbReference type="InterPro" id="IPR017853">
    <property type="entry name" value="GH"/>
</dbReference>
<dbReference type="PANTHER" id="PTHR42732:SF1">
    <property type="entry name" value="BETA-MANNOSIDASE"/>
    <property type="match status" value="1"/>
</dbReference>
<keyword evidence="3" id="KW-0326">Glycosidase</keyword>
<sequence length="814" mass="91439">MGHLFALLMLCAASLSLSAQSVRERILLDDGWQFAFGNAASPQKDFGCGTEYFNYLTKAASIHNEGPYSLKFDASKWGVEWKSVDLPHDWAVDLPYAAEASHSHGYKTVGYKYPETGVGWYRKTITIPEEDLGKHLYLQFDGIFRDARVWINGFYLGHEPSGYATQTYDITEYLNYGGENLITVRADATLEEGWFYEGAGIYRHVWLNKTAPLHVAPFGTFVHSKLSPAFDKAVLTIETTVENSGIEAGTYRLCHVLQDAEGKEVARCETDGGQVLPKERNLSIGKMELDDPALWSVDTPYLYTLQTEVYQNGRQVDAFVTAIGIREVRFDADKGFFLNGEPLKLKGVNMHQDHPGVGTGLPDALQVYRLRQLKALGCNAYRSSHNPMTPEMLDACDRMGILVIEENRLTGVNEEHIRLLRRMIERDRNHPCIILWSVGNEEWGIEWEESGTRIAASMREYCHRFDPTRPMTVASSSGPSILIPADVAGYNYILQHPVEQHRKDYPQRRALGSEETTGCGTRGIYFDAHDRGHMMAHNRRPNGPDSLLNCIERGWKFYDERPYLAGLFYWTGFDYRGEPNPMKFPATGSQFGLLDYCGFPKDEAYYLKSWWTDEPVLHILPHWNLHGHEGDSIDVWVYSNCDEVELAVNGKSLGRKPMEKNGYLAWKTVYRPGAVKAVGYKNGRKMLTEKVETADAANRISITADRTVTRADKRDVAVIRVELQDKKKRFVPTACDELAITVAGPVRILGVGNGDPAYQDAERPMDASARTFQVKAFNGLAQILLQSTGEAGEAVLTVGAEHIPAASFVLKVQE</sequence>
<dbReference type="SUPFAM" id="SSF51445">
    <property type="entry name" value="(Trans)glycosidases"/>
    <property type="match status" value="1"/>
</dbReference>
<dbReference type="Gene3D" id="2.60.120.260">
    <property type="entry name" value="Galactose-binding domain-like"/>
    <property type="match status" value="1"/>
</dbReference>
<dbReference type="AlphaFoldDB" id="A0A4R2LW49"/>
<dbReference type="NCBIfam" id="NF041462">
    <property type="entry name" value="GalA"/>
    <property type="match status" value="1"/>
</dbReference>
<dbReference type="InterPro" id="IPR040605">
    <property type="entry name" value="Glyco_hydro2_dom5"/>
</dbReference>
<dbReference type="InterPro" id="IPR006104">
    <property type="entry name" value="Glyco_hydro_2_N"/>
</dbReference>
<feature type="domain" description="Glycoside hydrolase family 2 immunoglobulin-like beta-sandwich" evidence="5">
    <location>
        <begin position="220"/>
        <end position="326"/>
    </location>
</feature>
<evidence type="ECO:0000256" key="2">
    <source>
        <dbReference type="ARBA" id="ARBA00022801"/>
    </source>
</evidence>
<dbReference type="PROSITE" id="PS00608">
    <property type="entry name" value="GLYCOSYL_HYDROL_F2_2"/>
    <property type="match status" value="1"/>
</dbReference>
<feature type="domain" description="Glycosyl hydrolases family 2 sugar binding" evidence="7">
    <location>
        <begin position="115"/>
        <end position="210"/>
    </location>
</feature>
<dbReference type="InterPro" id="IPR023232">
    <property type="entry name" value="Glyco_hydro_2_AS"/>
</dbReference>
<dbReference type="InterPro" id="IPR008979">
    <property type="entry name" value="Galactose-bd-like_sf"/>
</dbReference>
<dbReference type="InterPro" id="IPR048230">
    <property type="entry name" value="GalA-like"/>
</dbReference>
<dbReference type="SUPFAM" id="SSF49785">
    <property type="entry name" value="Galactose-binding domain-like"/>
    <property type="match status" value="1"/>
</dbReference>
<protein>
    <submittedName>
        <fullName evidence="10">Beta-galactosidase</fullName>
    </submittedName>
</protein>